<dbReference type="InterPro" id="IPR043141">
    <property type="entry name" value="Ribosomal_uL10-like_sf"/>
</dbReference>
<sequence length="239" mass="27364">MMMKFIGNKIPFNQLLIRQYSNEVSNVRNTFKAIDSRKTFLMDSYTKLWRENEIVLFAHHNNLLSTENENLRKSFKKVNEKNQDNLIEFRKLKGSIFKYFLRASVHKDPASKAAFRLIKRKNIKHPLENLLKGPTAAIIIKNLDPASVKEVSKILSKQKEKLFILGGKVGDEYMNINDIELFKNLKSLPELRSELIGLLTMASGGGVVRTLESASTVLSATLESHKNELEKGEVKEEEK</sequence>
<accession>A0AAV5R2G0</accession>
<dbReference type="PANTHER" id="PTHR11560">
    <property type="entry name" value="39S RIBOSOMAL PROTEIN L10, MITOCHONDRIAL"/>
    <property type="match status" value="1"/>
</dbReference>
<dbReference type="EMBL" id="BTGB01000002">
    <property type="protein sequence ID" value="GMM45440.1"/>
    <property type="molecule type" value="Genomic_DNA"/>
</dbReference>
<evidence type="ECO:0000313" key="3">
    <source>
        <dbReference type="Proteomes" id="UP001378960"/>
    </source>
</evidence>
<dbReference type="AlphaFoldDB" id="A0AAV5R2G0"/>
<gene>
    <name evidence="2" type="ORF">DAPK24_020150</name>
</gene>
<comment type="caution">
    <text evidence="2">The sequence shown here is derived from an EMBL/GenBank/DDBJ whole genome shotgun (WGS) entry which is preliminary data.</text>
</comment>
<evidence type="ECO:0000256" key="1">
    <source>
        <dbReference type="ARBA" id="ARBA00008889"/>
    </source>
</evidence>
<evidence type="ECO:0000313" key="2">
    <source>
        <dbReference type="EMBL" id="GMM45440.1"/>
    </source>
</evidence>
<organism evidence="2 3">
    <name type="scientific">Pichia kluyveri</name>
    <name type="common">Yeast</name>
    <dbReference type="NCBI Taxonomy" id="36015"/>
    <lineage>
        <taxon>Eukaryota</taxon>
        <taxon>Fungi</taxon>
        <taxon>Dikarya</taxon>
        <taxon>Ascomycota</taxon>
        <taxon>Saccharomycotina</taxon>
        <taxon>Pichiomycetes</taxon>
        <taxon>Pichiales</taxon>
        <taxon>Pichiaceae</taxon>
        <taxon>Pichia</taxon>
    </lineage>
</organism>
<dbReference type="Gene3D" id="3.30.70.1730">
    <property type="match status" value="1"/>
</dbReference>
<dbReference type="InterPro" id="IPR047865">
    <property type="entry name" value="Ribosomal_uL10_bac_type"/>
</dbReference>
<keyword evidence="2" id="KW-0687">Ribonucleoprotein</keyword>
<keyword evidence="2" id="KW-0689">Ribosomal protein</keyword>
<protein>
    <submittedName>
        <fullName evidence="2">Mitochondrial 54S ribosomal protein YmL11</fullName>
    </submittedName>
</protein>
<comment type="similarity">
    <text evidence="1">Belongs to the universal ribosomal protein uL10 family.</text>
</comment>
<reference evidence="2 3" key="1">
    <citation type="journal article" date="2023" name="Elife">
        <title>Identification of key yeast species and microbe-microbe interactions impacting larval growth of Drosophila in the wild.</title>
        <authorList>
            <person name="Mure A."/>
            <person name="Sugiura Y."/>
            <person name="Maeda R."/>
            <person name="Honda K."/>
            <person name="Sakurai N."/>
            <person name="Takahashi Y."/>
            <person name="Watada M."/>
            <person name="Katoh T."/>
            <person name="Gotoh A."/>
            <person name="Gotoh Y."/>
            <person name="Taniguchi I."/>
            <person name="Nakamura K."/>
            <person name="Hayashi T."/>
            <person name="Katayama T."/>
            <person name="Uemura T."/>
            <person name="Hattori Y."/>
        </authorList>
    </citation>
    <scope>NUCLEOTIDE SEQUENCE [LARGE SCALE GENOMIC DNA]</scope>
    <source>
        <strain evidence="2 3">PK-24</strain>
    </source>
</reference>
<name>A0AAV5R2G0_PICKL</name>
<dbReference type="SUPFAM" id="SSF160369">
    <property type="entry name" value="Ribosomal protein L10-like"/>
    <property type="match status" value="1"/>
</dbReference>
<dbReference type="GO" id="GO:0005840">
    <property type="term" value="C:ribosome"/>
    <property type="evidence" value="ECO:0007669"/>
    <property type="project" value="UniProtKB-KW"/>
</dbReference>
<proteinExistence type="inferred from homology"/>
<keyword evidence="3" id="KW-1185">Reference proteome</keyword>
<dbReference type="Proteomes" id="UP001378960">
    <property type="component" value="Unassembled WGS sequence"/>
</dbReference>